<dbReference type="Gene3D" id="3.10.580.10">
    <property type="entry name" value="CBS-domain"/>
    <property type="match status" value="1"/>
</dbReference>
<keyword evidence="1" id="KW-0406">Ion transport</keyword>
<evidence type="ECO:0000313" key="4">
    <source>
        <dbReference type="Proteomes" id="UP000007148"/>
    </source>
</evidence>
<feature type="domain" description="CBS" evidence="2">
    <location>
        <begin position="136"/>
        <end position="184"/>
    </location>
</feature>
<dbReference type="GO" id="GO:0005247">
    <property type="term" value="F:voltage-gated chloride channel activity"/>
    <property type="evidence" value="ECO:0007669"/>
    <property type="project" value="TreeGrafter"/>
</dbReference>
<organism evidence="3 4">
    <name type="scientific">Serendipita indica (strain DSM 11827)</name>
    <name type="common">Root endophyte fungus</name>
    <name type="synonym">Piriformospora indica</name>
    <dbReference type="NCBI Taxonomy" id="1109443"/>
    <lineage>
        <taxon>Eukaryota</taxon>
        <taxon>Fungi</taxon>
        <taxon>Dikarya</taxon>
        <taxon>Basidiomycota</taxon>
        <taxon>Agaricomycotina</taxon>
        <taxon>Agaricomycetes</taxon>
        <taxon>Sebacinales</taxon>
        <taxon>Serendipitaceae</taxon>
        <taxon>Serendipita</taxon>
    </lineage>
</organism>
<comment type="caution">
    <text evidence="3">The sequence shown here is derived from an EMBL/GenBank/DDBJ whole genome shotgun (WGS) entry which is preliminary data.</text>
</comment>
<dbReference type="SMART" id="SM00116">
    <property type="entry name" value="CBS"/>
    <property type="match status" value="2"/>
</dbReference>
<dbReference type="eggNOG" id="KOG0475">
    <property type="taxonomic scope" value="Eukaryota"/>
</dbReference>
<dbReference type="Proteomes" id="UP000007148">
    <property type="component" value="Unassembled WGS sequence"/>
</dbReference>
<dbReference type="PANTHER" id="PTHR45711">
    <property type="entry name" value="CHLORIDE CHANNEL PROTEIN"/>
    <property type="match status" value="1"/>
</dbReference>
<keyword evidence="1" id="KW-0813">Transport</keyword>
<dbReference type="EMBL" id="CAFZ01000146">
    <property type="protein sequence ID" value="CCA72076.1"/>
    <property type="molecule type" value="Genomic_DNA"/>
</dbReference>
<dbReference type="AlphaFoldDB" id="G4TL76"/>
<sequence length="200" mass="21879">MLSVIISKFVGDALGKDGIYTAWIQLRNYPALSNQHILDNGQTAASVMIPASKIFCVGSQSTLSELHGLVTTHTYYGFPVVDNGSLVGYVARERLKTAIGPLLAETQNDDTQSICSFVPPSDGFRGADLSDIVDDSPFRMRKEMPLELVISTFQKMNLRCILFTTPRGKLCGMLTKRDVVNLTNTGLGDLKGTLAHPRDR</sequence>
<dbReference type="SUPFAM" id="SSF54631">
    <property type="entry name" value="CBS-domain pair"/>
    <property type="match status" value="1"/>
</dbReference>
<dbReference type="CDD" id="cd04591">
    <property type="entry name" value="CBS_pair_voltage-gated_CLC_euk_bac"/>
    <property type="match status" value="1"/>
</dbReference>
<dbReference type="OrthoDB" id="44789at2759"/>
<dbReference type="STRING" id="1109443.G4TL76"/>
<feature type="domain" description="CBS" evidence="2">
    <location>
        <begin position="53"/>
        <end position="100"/>
    </location>
</feature>
<dbReference type="PANTHER" id="PTHR45711:SF6">
    <property type="entry name" value="CHLORIDE CHANNEL PROTEIN"/>
    <property type="match status" value="1"/>
</dbReference>
<dbReference type="InterPro" id="IPR046342">
    <property type="entry name" value="CBS_dom_sf"/>
</dbReference>
<evidence type="ECO:0000313" key="3">
    <source>
        <dbReference type="EMBL" id="CCA72076.1"/>
    </source>
</evidence>
<gene>
    <name evidence="3" type="ORF">PIIN_06012</name>
</gene>
<reference evidence="3 4" key="1">
    <citation type="journal article" date="2011" name="PLoS Pathog.">
        <title>Endophytic Life Strategies Decoded by Genome and Transcriptome Analyses of the Mutualistic Root Symbiont Piriformospora indica.</title>
        <authorList>
            <person name="Zuccaro A."/>
            <person name="Lahrmann U."/>
            <person name="Guldener U."/>
            <person name="Langen G."/>
            <person name="Pfiffi S."/>
            <person name="Biedenkopf D."/>
            <person name="Wong P."/>
            <person name="Samans B."/>
            <person name="Grimm C."/>
            <person name="Basiewicz M."/>
            <person name="Murat C."/>
            <person name="Martin F."/>
            <person name="Kogel K.H."/>
        </authorList>
    </citation>
    <scope>NUCLEOTIDE SEQUENCE [LARGE SCALE GENOMIC DNA]</scope>
    <source>
        <strain evidence="3 4">DSM 11827</strain>
    </source>
</reference>
<name>G4TL76_SERID</name>
<accession>G4TL76</accession>
<keyword evidence="4" id="KW-1185">Reference proteome</keyword>
<dbReference type="GO" id="GO:0005886">
    <property type="term" value="C:plasma membrane"/>
    <property type="evidence" value="ECO:0007669"/>
    <property type="project" value="TreeGrafter"/>
</dbReference>
<dbReference type="InParanoid" id="G4TL76"/>
<proteinExistence type="predicted"/>
<dbReference type="Pfam" id="PF00571">
    <property type="entry name" value="CBS"/>
    <property type="match status" value="2"/>
</dbReference>
<evidence type="ECO:0000259" key="2">
    <source>
        <dbReference type="SMART" id="SM00116"/>
    </source>
</evidence>
<dbReference type="HOGENOM" id="CLU_1171339_0_0_1"/>
<dbReference type="OMA" id="WIAMRSY"/>
<dbReference type="GO" id="GO:0005794">
    <property type="term" value="C:Golgi apparatus"/>
    <property type="evidence" value="ECO:0007669"/>
    <property type="project" value="TreeGrafter"/>
</dbReference>
<protein>
    <submittedName>
        <fullName evidence="3">Related to Cl-channel protein-Laccaria bicolor</fullName>
    </submittedName>
</protein>
<dbReference type="InterPro" id="IPR000644">
    <property type="entry name" value="CBS_dom"/>
</dbReference>
<evidence type="ECO:0000256" key="1">
    <source>
        <dbReference type="ARBA" id="ARBA00023065"/>
    </source>
</evidence>
<dbReference type="GO" id="GO:0005769">
    <property type="term" value="C:early endosome"/>
    <property type="evidence" value="ECO:0007669"/>
    <property type="project" value="TreeGrafter"/>
</dbReference>